<evidence type="ECO:0000313" key="2">
    <source>
        <dbReference type="EMBL" id="MBB6227363.1"/>
    </source>
</evidence>
<sequence>MNTLRWLLRSRPMRIAQICLGVLLMIAAPVAAIPTPPPVGIVVFAIGLALVLRNSRWAKRRYLRWTRRYPRVRKAVDFGLRRKQLRQGATGRPAGQRWWRRQRLIDGRTGGRK</sequence>
<evidence type="ECO:0008006" key="4">
    <source>
        <dbReference type="Google" id="ProtNLM"/>
    </source>
</evidence>
<dbReference type="Proteomes" id="UP000538147">
    <property type="component" value="Unassembled WGS sequence"/>
</dbReference>
<proteinExistence type="predicted"/>
<dbReference type="AlphaFoldDB" id="A0A841L8R5"/>
<keyword evidence="3" id="KW-1185">Reference proteome</keyword>
<keyword evidence="1" id="KW-1133">Transmembrane helix</keyword>
<organism evidence="2 3">
    <name type="scientific">Polymorphobacter multimanifer</name>
    <dbReference type="NCBI Taxonomy" id="1070431"/>
    <lineage>
        <taxon>Bacteria</taxon>
        <taxon>Pseudomonadati</taxon>
        <taxon>Pseudomonadota</taxon>
        <taxon>Alphaproteobacteria</taxon>
        <taxon>Sphingomonadales</taxon>
        <taxon>Sphingosinicellaceae</taxon>
        <taxon>Polymorphobacter</taxon>
    </lineage>
</organism>
<protein>
    <recommendedName>
        <fullName evidence="4">Transmembrane protein (PGPGW)</fullName>
    </recommendedName>
</protein>
<feature type="transmembrane region" description="Helical" evidence="1">
    <location>
        <begin position="42"/>
        <end position="58"/>
    </location>
</feature>
<keyword evidence="1" id="KW-0812">Transmembrane</keyword>
<evidence type="ECO:0000256" key="1">
    <source>
        <dbReference type="SAM" id="Phobius"/>
    </source>
</evidence>
<dbReference type="RefSeq" id="WP_184197790.1">
    <property type="nucleotide sequence ID" value="NZ_BMOX01000037.1"/>
</dbReference>
<reference evidence="2 3" key="1">
    <citation type="submission" date="2020-08" db="EMBL/GenBank/DDBJ databases">
        <title>Genomic Encyclopedia of Type Strains, Phase IV (KMG-IV): sequencing the most valuable type-strain genomes for metagenomic binning, comparative biology and taxonomic classification.</title>
        <authorList>
            <person name="Goeker M."/>
        </authorList>
    </citation>
    <scope>NUCLEOTIDE SEQUENCE [LARGE SCALE GENOMIC DNA]</scope>
    <source>
        <strain evidence="2 3">DSM 102189</strain>
    </source>
</reference>
<evidence type="ECO:0000313" key="3">
    <source>
        <dbReference type="Proteomes" id="UP000538147"/>
    </source>
</evidence>
<keyword evidence="1" id="KW-0472">Membrane</keyword>
<name>A0A841L8R5_9SPHN</name>
<comment type="caution">
    <text evidence="2">The sequence shown here is derived from an EMBL/GenBank/DDBJ whole genome shotgun (WGS) entry which is preliminary data.</text>
</comment>
<accession>A0A841L8R5</accession>
<gene>
    <name evidence="2" type="ORF">FHS79_001529</name>
</gene>
<dbReference type="EMBL" id="JACIIV010000009">
    <property type="protein sequence ID" value="MBB6227363.1"/>
    <property type="molecule type" value="Genomic_DNA"/>
</dbReference>